<feature type="non-terminal residue" evidence="2">
    <location>
        <position position="172"/>
    </location>
</feature>
<reference evidence="2 3" key="1">
    <citation type="journal article" date="2012" name="Genome Biol.">
        <title>Genome and low-iron response of an oceanic diatom adapted to chronic iron limitation.</title>
        <authorList>
            <person name="Lommer M."/>
            <person name="Specht M."/>
            <person name="Roy A.S."/>
            <person name="Kraemer L."/>
            <person name="Andreson R."/>
            <person name="Gutowska M.A."/>
            <person name="Wolf J."/>
            <person name="Bergner S.V."/>
            <person name="Schilhabel M.B."/>
            <person name="Klostermeier U.C."/>
            <person name="Beiko R.G."/>
            <person name="Rosenstiel P."/>
            <person name="Hippler M."/>
            <person name="Laroche J."/>
        </authorList>
    </citation>
    <scope>NUCLEOTIDE SEQUENCE [LARGE SCALE GENOMIC DNA]</scope>
    <source>
        <strain evidence="2 3">CCMP1005</strain>
    </source>
</reference>
<keyword evidence="3" id="KW-1185">Reference proteome</keyword>
<dbReference type="Proteomes" id="UP000266841">
    <property type="component" value="Unassembled WGS sequence"/>
</dbReference>
<accession>K0S628</accession>
<evidence type="ECO:0000256" key="1">
    <source>
        <dbReference type="SAM" id="MobiDB-lite"/>
    </source>
</evidence>
<dbReference type="EMBL" id="AGNL01035993">
    <property type="protein sequence ID" value="EJK54322.1"/>
    <property type="molecule type" value="Genomic_DNA"/>
</dbReference>
<evidence type="ECO:0000313" key="2">
    <source>
        <dbReference type="EMBL" id="EJK54322.1"/>
    </source>
</evidence>
<proteinExistence type="predicted"/>
<name>K0S628_THAOC</name>
<dbReference type="AlphaFoldDB" id="K0S628"/>
<sequence>MSKSTKGAAAAVPSTITRVRAHGGTGEGGPRVHYGRGARGKDARGRARHGDIGRGLRGDPRAARGGRGRQDGAPVPERPRRQPVLRVRPQDAARDGQRHRRRERLQAEPRDGRGAGGHPRPEGPDGADPPPVRPDDGHEGPRPARDAELWRPAPAEVDFGEMAREFKRFNEE</sequence>
<organism evidence="2 3">
    <name type="scientific">Thalassiosira oceanica</name>
    <name type="common">Marine diatom</name>
    <dbReference type="NCBI Taxonomy" id="159749"/>
    <lineage>
        <taxon>Eukaryota</taxon>
        <taxon>Sar</taxon>
        <taxon>Stramenopiles</taxon>
        <taxon>Ochrophyta</taxon>
        <taxon>Bacillariophyta</taxon>
        <taxon>Coscinodiscophyceae</taxon>
        <taxon>Thalassiosirophycidae</taxon>
        <taxon>Thalassiosirales</taxon>
        <taxon>Thalassiosiraceae</taxon>
        <taxon>Thalassiosira</taxon>
    </lineage>
</organism>
<comment type="caution">
    <text evidence="2">The sequence shown here is derived from an EMBL/GenBank/DDBJ whole genome shotgun (WGS) entry which is preliminary data.</text>
</comment>
<evidence type="ECO:0000313" key="3">
    <source>
        <dbReference type="Proteomes" id="UP000266841"/>
    </source>
</evidence>
<gene>
    <name evidence="2" type="ORF">THAOC_26062</name>
</gene>
<protein>
    <submittedName>
        <fullName evidence="2">Uncharacterized protein</fullName>
    </submittedName>
</protein>
<feature type="compositionally biased region" description="Basic and acidic residues" evidence="1">
    <location>
        <begin position="104"/>
        <end position="123"/>
    </location>
</feature>
<feature type="compositionally biased region" description="Basic and acidic residues" evidence="1">
    <location>
        <begin position="39"/>
        <end position="62"/>
    </location>
</feature>
<feature type="compositionally biased region" description="Basic and acidic residues" evidence="1">
    <location>
        <begin position="133"/>
        <end position="149"/>
    </location>
</feature>
<feature type="region of interest" description="Disordered" evidence="1">
    <location>
        <begin position="1"/>
        <end position="158"/>
    </location>
</feature>